<gene>
    <name evidence="2" type="ORF">FB380_003288</name>
    <name evidence="1" type="ORF">GCM10011589_15210</name>
</gene>
<evidence type="ECO:0000313" key="4">
    <source>
        <dbReference type="Proteomes" id="UP000648663"/>
    </source>
</evidence>
<comment type="caution">
    <text evidence="2">The sequence shown here is derived from an EMBL/GenBank/DDBJ whole genome shotgun (WGS) entry which is preliminary data.</text>
</comment>
<accession>A0A846M2P6</accession>
<proteinExistence type="predicted"/>
<dbReference type="AlphaFoldDB" id="A0A846M2P6"/>
<evidence type="ECO:0000313" key="3">
    <source>
        <dbReference type="Proteomes" id="UP000552836"/>
    </source>
</evidence>
<protein>
    <submittedName>
        <fullName evidence="2">Uncharacterized protein</fullName>
    </submittedName>
</protein>
<dbReference type="EMBL" id="JAAMPA010000002">
    <property type="protein sequence ID" value="NIH68800.1"/>
    <property type="molecule type" value="Genomic_DNA"/>
</dbReference>
<dbReference type="Proteomes" id="UP000552836">
    <property type="component" value="Unassembled WGS sequence"/>
</dbReference>
<evidence type="ECO:0000313" key="2">
    <source>
        <dbReference type="EMBL" id="NIH68800.1"/>
    </source>
</evidence>
<dbReference type="EMBL" id="BMMI01000002">
    <property type="protein sequence ID" value="GGL60143.1"/>
    <property type="molecule type" value="Genomic_DNA"/>
</dbReference>
<reference evidence="1" key="1">
    <citation type="journal article" date="2014" name="Int. J. Syst. Evol. Microbiol.">
        <title>Complete genome of a new Firmicutes species belonging to the dominant human colonic microbiota ('Ruminococcus bicirculans') reveals two chromosomes and a selective capacity to utilize plant glucans.</title>
        <authorList>
            <consortium name="NISC Comparative Sequencing Program"/>
            <person name="Wegmann U."/>
            <person name="Louis P."/>
            <person name="Goesmann A."/>
            <person name="Henrissat B."/>
            <person name="Duncan S.H."/>
            <person name="Flint H.J."/>
        </authorList>
    </citation>
    <scope>NUCLEOTIDE SEQUENCE</scope>
    <source>
        <strain evidence="1">CGMCC 4.5581</strain>
    </source>
</reference>
<name>A0A846M2P6_9ACTN</name>
<sequence>MNSRRRRRALARALAAPLAVGGVVLLVRPEQVARAVSGRGREPSAWVVRVFGGRMLVQHTAVLLHPTRGLVLAGVAADALHAASMVPTALASAAYRRPAWVSGAFAAGSAVLAAAVSPRPGD</sequence>
<dbReference type="RefSeq" id="WP_166756424.1">
    <property type="nucleotide sequence ID" value="NZ_BAABJU010000003.1"/>
</dbReference>
<keyword evidence="4" id="KW-1185">Reference proteome</keyword>
<dbReference type="InterPro" id="IPR006311">
    <property type="entry name" value="TAT_signal"/>
</dbReference>
<organism evidence="2 3">
    <name type="scientific">Modestobacter marinus</name>
    <dbReference type="NCBI Taxonomy" id="477641"/>
    <lineage>
        <taxon>Bacteria</taxon>
        <taxon>Bacillati</taxon>
        <taxon>Actinomycetota</taxon>
        <taxon>Actinomycetes</taxon>
        <taxon>Geodermatophilales</taxon>
        <taxon>Geodermatophilaceae</taxon>
        <taxon>Modestobacter</taxon>
    </lineage>
</organism>
<dbReference type="Proteomes" id="UP000648663">
    <property type="component" value="Unassembled WGS sequence"/>
</dbReference>
<reference evidence="4" key="2">
    <citation type="journal article" date="2019" name="Int. J. Syst. Evol. Microbiol.">
        <title>The Global Catalogue of Microorganisms (GCM) 10K type strain sequencing project: providing services to taxonomists for standard genome sequencing and annotation.</title>
        <authorList>
            <consortium name="The Broad Institute Genomics Platform"/>
            <consortium name="The Broad Institute Genome Sequencing Center for Infectious Disease"/>
            <person name="Wu L."/>
            <person name="Ma J."/>
        </authorList>
    </citation>
    <scope>NUCLEOTIDE SEQUENCE [LARGE SCALE GENOMIC DNA]</scope>
    <source>
        <strain evidence="4">CGMCC 4.5581</strain>
    </source>
</reference>
<dbReference type="PROSITE" id="PS51318">
    <property type="entry name" value="TAT"/>
    <property type="match status" value="1"/>
</dbReference>
<evidence type="ECO:0000313" key="1">
    <source>
        <dbReference type="EMBL" id="GGL60143.1"/>
    </source>
</evidence>
<reference evidence="1" key="4">
    <citation type="submission" date="2024-05" db="EMBL/GenBank/DDBJ databases">
        <authorList>
            <person name="Sun Q."/>
            <person name="Zhou Y."/>
        </authorList>
    </citation>
    <scope>NUCLEOTIDE SEQUENCE</scope>
    <source>
        <strain evidence="1">CGMCC 4.5581</strain>
    </source>
</reference>
<reference evidence="2 3" key="3">
    <citation type="submission" date="2020-02" db="EMBL/GenBank/DDBJ databases">
        <title>Sequencing the genomes of 1000 actinobacteria strains.</title>
        <authorList>
            <person name="Klenk H.-P."/>
        </authorList>
    </citation>
    <scope>NUCLEOTIDE SEQUENCE [LARGE SCALE GENOMIC DNA]</scope>
    <source>
        <strain evidence="2 3">DSM 45201</strain>
    </source>
</reference>